<feature type="domain" description="Peptidase M48" evidence="12">
    <location>
        <begin position="99"/>
        <end position="323"/>
    </location>
</feature>
<comment type="caution">
    <text evidence="13">The sequence shown here is derived from an EMBL/GenBank/DDBJ whole genome shotgun (WGS) entry which is preliminary data.</text>
</comment>
<dbReference type="InterPro" id="IPR050083">
    <property type="entry name" value="HtpX_protease"/>
</dbReference>
<comment type="cofactor">
    <cofactor evidence="10">
        <name>Zn(2+)</name>
        <dbReference type="ChEBI" id="CHEBI:29105"/>
    </cofactor>
    <text evidence="10">Binds 1 zinc ion per subunit.</text>
</comment>
<dbReference type="GO" id="GO:0006508">
    <property type="term" value="P:proteolysis"/>
    <property type="evidence" value="ECO:0007669"/>
    <property type="project" value="UniProtKB-KW"/>
</dbReference>
<keyword evidence="8 10" id="KW-0482">Metalloprotease</keyword>
<dbReference type="Pfam" id="PF01435">
    <property type="entry name" value="Peptidase_M48"/>
    <property type="match status" value="1"/>
</dbReference>
<evidence type="ECO:0000256" key="3">
    <source>
        <dbReference type="ARBA" id="ARBA00022692"/>
    </source>
</evidence>
<evidence type="ECO:0000256" key="1">
    <source>
        <dbReference type="ARBA" id="ARBA00022475"/>
    </source>
</evidence>
<keyword evidence="5 10" id="KW-0378">Hydrolase</keyword>
<reference evidence="13" key="1">
    <citation type="journal article" date="2020" name="mSystems">
        <title>Genome- and Community-Level Interaction Insights into Carbon Utilization and Element Cycling Functions of Hydrothermarchaeota in Hydrothermal Sediment.</title>
        <authorList>
            <person name="Zhou Z."/>
            <person name="Liu Y."/>
            <person name="Xu W."/>
            <person name="Pan J."/>
            <person name="Luo Z.H."/>
            <person name="Li M."/>
        </authorList>
    </citation>
    <scope>NUCLEOTIDE SEQUENCE [LARGE SCALE GENOMIC DNA]</scope>
    <source>
        <strain evidence="13">SpSt-876</strain>
    </source>
</reference>
<evidence type="ECO:0000313" key="13">
    <source>
        <dbReference type="EMBL" id="HHS52000.1"/>
    </source>
</evidence>
<evidence type="ECO:0000256" key="8">
    <source>
        <dbReference type="ARBA" id="ARBA00023049"/>
    </source>
</evidence>
<keyword evidence="1" id="KW-1003">Cell membrane</keyword>
<dbReference type="Gene3D" id="3.30.2010.10">
    <property type="entry name" value="Metalloproteases ('zincins'), catalytic domain"/>
    <property type="match status" value="1"/>
</dbReference>
<evidence type="ECO:0000256" key="10">
    <source>
        <dbReference type="RuleBase" id="RU003983"/>
    </source>
</evidence>
<protein>
    <recommendedName>
        <fullName evidence="12">Peptidase M48 domain-containing protein</fullName>
    </recommendedName>
</protein>
<gene>
    <name evidence="13" type="ORF">ENW73_03900</name>
</gene>
<evidence type="ECO:0000256" key="11">
    <source>
        <dbReference type="SAM" id="Phobius"/>
    </source>
</evidence>
<evidence type="ECO:0000256" key="6">
    <source>
        <dbReference type="ARBA" id="ARBA00022833"/>
    </source>
</evidence>
<feature type="transmembrane region" description="Helical" evidence="11">
    <location>
        <begin position="20"/>
        <end position="41"/>
    </location>
</feature>
<dbReference type="EMBL" id="DTLI01000100">
    <property type="protein sequence ID" value="HHS52000.1"/>
    <property type="molecule type" value="Genomic_DNA"/>
</dbReference>
<evidence type="ECO:0000256" key="9">
    <source>
        <dbReference type="ARBA" id="ARBA00023136"/>
    </source>
</evidence>
<keyword evidence="6 10" id="KW-0862">Zinc</keyword>
<dbReference type="GO" id="GO:0046872">
    <property type="term" value="F:metal ion binding"/>
    <property type="evidence" value="ECO:0007669"/>
    <property type="project" value="UniProtKB-KW"/>
</dbReference>
<keyword evidence="4" id="KW-0479">Metal-binding</keyword>
<keyword evidence="2 10" id="KW-0645">Protease</keyword>
<dbReference type="AlphaFoldDB" id="A0A7C6ECT3"/>
<evidence type="ECO:0000259" key="12">
    <source>
        <dbReference type="Pfam" id="PF01435"/>
    </source>
</evidence>
<keyword evidence="3 11" id="KW-0812">Transmembrane</keyword>
<evidence type="ECO:0000256" key="4">
    <source>
        <dbReference type="ARBA" id="ARBA00022723"/>
    </source>
</evidence>
<keyword evidence="9 11" id="KW-0472">Membrane</keyword>
<organism evidence="13">
    <name type="scientific">candidate division WOR-3 bacterium</name>
    <dbReference type="NCBI Taxonomy" id="2052148"/>
    <lineage>
        <taxon>Bacteria</taxon>
        <taxon>Bacteria division WOR-3</taxon>
    </lineage>
</organism>
<feature type="transmembrane region" description="Helical" evidence="11">
    <location>
        <begin position="53"/>
        <end position="75"/>
    </location>
</feature>
<comment type="similarity">
    <text evidence="10">Belongs to the peptidase M48 family.</text>
</comment>
<feature type="transmembrane region" description="Helical" evidence="11">
    <location>
        <begin position="218"/>
        <end position="238"/>
    </location>
</feature>
<evidence type="ECO:0000256" key="7">
    <source>
        <dbReference type="ARBA" id="ARBA00022989"/>
    </source>
</evidence>
<dbReference type="PANTHER" id="PTHR43221:SF2">
    <property type="entry name" value="PROTEASE HTPX HOMOLOG"/>
    <property type="match status" value="1"/>
</dbReference>
<keyword evidence="7 11" id="KW-1133">Transmembrane helix</keyword>
<dbReference type="CDD" id="cd07340">
    <property type="entry name" value="M48B_Htpx_like"/>
    <property type="match status" value="1"/>
</dbReference>
<dbReference type="GO" id="GO:0004222">
    <property type="term" value="F:metalloendopeptidase activity"/>
    <property type="evidence" value="ECO:0007669"/>
    <property type="project" value="InterPro"/>
</dbReference>
<evidence type="ECO:0000256" key="5">
    <source>
        <dbReference type="ARBA" id="ARBA00022801"/>
    </source>
</evidence>
<name>A0A7C6ECT3_UNCW3</name>
<accession>A0A7C6ECT3</accession>
<dbReference type="InterPro" id="IPR001915">
    <property type="entry name" value="Peptidase_M48"/>
</dbReference>
<dbReference type="PANTHER" id="PTHR43221">
    <property type="entry name" value="PROTEASE HTPX"/>
    <property type="match status" value="1"/>
</dbReference>
<proteinExistence type="inferred from homology"/>
<sequence>MKQRITFYEQKKRNKRIVIILWLILVGVFALLGGTILAFLGSRSEETPFLPPVLLGMLGGGLFGLVYMIGAYYLASQLLLKRLNAREINPSDINEVMFKNVAEEMAIAAGIPPPAVYIIDDAKLINALASGRSKTDSSICITTGLLNLLNRDELQGVIGHEIAHIKSEDTKAKFTYLAVVGFLAMVAKIAWLMFLVGLNYRPKTEKERKKEWMVKGGAAISLLVAIVFKIASFFAKLLSLAIGRRQEYLADAGSVEFTRNPTALANALRKIRDGHCPHPKISFAEAPFFISDPRPKNIRKLRFFERFLSTHPPIEERIKRLESMGAEINDPE</sequence>
<feature type="transmembrane region" description="Helical" evidence="11">
    <location>
        <begin position="174"/>
        <end position="198"/>
    </location>
</feature>
<evidence type="ECO:0000256" key="2">
    <source>
        <dbReference type="ARBA" id="ARBA00022670"/>
    </source>
</evidence>